<feature type="binding site" evidence="12">
    <location>
        <position position="714"/>
    </location>
    <ligand>
        <name>[4Fe-4S] cluster</name>
        <dbReference type="ChEBI" id="CHEBI:49883"/>
        <label>1</label>
    </ligand>
</feature>
<dbReference type="Pfam" id="PF17147">
    <property type="entry name" value="PFOR_II"/>
    <property type="match status" value="1"/>
</dbReference>
<feature type="binding site" evidence="10">
    <location>
        <position position="130"/>
    </location>
    <ligand>
        <name>pyruvate</name>
        <dbReference type="ChEBI" id="CHEBI:15361"/>
    </ligand>
</feature>
<keyword evidence="5 9" id="KW-0249">Electron transport</keyword>
<keyword evidence="3 12" id="KW-0004">4Fe-4S</keyword>
<dbReference type="Gene3D" id="3.30.70.20">
    <property type="match status" value="1"/>
</dbReference>
<dbReference type="InterPro" id="IPR037112">
    <property type="entry name" value="Pyrv-flavodox_OxR_EKR_sf"/>
</dbReference>
<dbReference type="SUPFAM" id="SSF52922">
    <property type="entry name" value="TK C-terminal domain-like"/>
    <property type="match status" value="1"/>
</dbReference>
<evidence type="ECO:0000256" key="10">
    <source>
        <dbReference type="PIRSR" id="PIRSR000159-1"/>
    </source>
</evidence>
<evidence type="ECO:0000256" key="1">
    <source>
        <dbReference type="ARBA" id="ARBA00009032"/>
    </source>
</evidence>
<evidence type="ECO:0000313" key="14">
    <source>
        <dbReference type="EMBL" id="ERF59360.1"/>
    </source>
</evidence>
<dbReference type="GO" id="GO:0051539">
    <property type="term" value="F:4 iron, 4 sulfur cluster binding"/>
    <property type="evidence" value="ECO:0007669"/>
    <property type="project" value="UniProtKB-KW"/>
</dbReference>
<keyword evidence="8 12" id="KW-0411">Iron-sulfur</keyword>
<dbReference type="InterPro" id="IPR002869">
    <property type="entry name" value="Pyrv_flavodox_OxRed_cen"/>
</dbReference>
<evidence type="ECO:0000256" key="3">
    <source>
        <dbReference type="ARBA" id="ARBA00022485"/>
    </source>
</evidence>
<evidence type="ECO:0000256" key="6">
    <source>
        <dbReference type="ARBA" id="ARBA00023002"/>
    </source>
</evidence>
<comment type="caution">
    <text evidence="14">The sequence shown here is derived from an EMBL/GenBank/DDBJ whole genome shotgun (WGS) entry which is preliminary data.</text>
</comment>
<evidence type="ECO:0000256" key="12">
    <source>
        <dbReference type="PIRSR" id="PIRSR000159-50"/>
    </source>
</evidence>
<keyword evidence="7 12" id="KW-0408">Iron</keyword>
<organism evidence="14 15">
    <name type="scientific">Treponema socranskii subsp. socranskii VPI DR56BR1116 = ATCC 35536</name>
    <dbReference type="NCBI Taxonomy" id="1125725"/>
    <lineage>
        <taxon>Bacteria</taxon>
        <taxon>Pseudomonadati</taxon>
        <taxon>Spirochaetota</taxon>
        <taxon>Spirochaetia</taxon>
        <taxon>Spirochaetales</taxon>
        <taxon>Treponemataceae</taxon>
        <taxon>Treponema</taxon>
    </lineage>
</organism>
<dbReference type="NCBIfam" id="TIGR02176">
    <property type="entry name" value="pyruv_ox_red"/>
    <property type="match status" value="1"/>
</dbReference>
<dbReference type="Pfam" id="PF12838">
    <property type="entry name" value="Fer4_7"/>
    <property type="match status" value="1"/>
</dbReference>
<dbReference type="Pfam" id="PF02775">
    <property type="entry name" value="TPP_enzyme_C"/>
    <property type="match status" value="1"/>
</dbReference>
<feature type="binding site" evidence="10">
    <location>
        <begin position="984"/>
        <end position="987"/>
    </location>
    <ligand>
        <name>thiamine diphosphate</name>
        <dbReference type="ChEBI" id="CHEBI:58937"/>
    </ligand>
</feature>
<dbReference type="FunFam" id="3.40.50.970:FF:000012">
    <property type="entry name" value="Pyruvate:ferredoxin (Flavodoxin) oxidoreductase"/>
    <property type="match status" value="1"/>
</dbReference>
<feature type="site" description="Important for catalytic activity" evidence="11">
    <location>
        <position position="80"/>
    </location>
</feature>
<evidence type="ECO:0000256" key="5">
    <source>
        <dbReference type="ARBA" id="ARBA00022982"/>
    </source>
</evidence>
<dbReference type="Gene3D" id="3.40.50.920">
    <property type="match status" value="1"/>
</dbReference>
<feature type="binding site" evidence="12">
    <location>
        <position position="708"/>
    </location>
    <ligand>
        <name>[4Fe-4S] cluster</name>
        <dbReference type="ChEBI" id="CHEBI:49883"/>
        <label>1</label>
    </ligand>
</feature>
<sequence length="1191" mass="130247">MILVSNQYISKEAAMATEEQKVTLDANTAVGRVAHALSEVISIYPITPSSPMGEVADDLSAKNEKNIWGTVPTVVEMQSEAGAAGAVHGALTAGALSSTFTASQGLLLMIPNMYKIAGELTSTVFHIAARAVATSALSIFGDHSDVMACRQTGWAMLASNSVQEAQDMAVIAHSATLRSRIPFLHFFDGFRTSHEIQKYDEVSFDQMRGMVDDDLVRAHRARGLNPERPEIRGTSQNPDVYFQSREAVNNYYKAVPAIVQSEMAKFAKLTGRKYKLYDYVGAKDAKSVMIIMGSGADTAHETVEYLCKQKGKKVGVVKVHLYRPFAADKFLAAIPETAKKIVVLDRTKEPGSLGEPLYEDVCTAFEEAGRKAQIIGGRYGIGSKEFTPAMVISCFENLDAKDKVKNHFTIGINDDVSKTSLKYDPDFFIAEQGMTEAMFYGLGSDGTVGANKIAIKIIGDARPDLNAQAYFSYDSKKSGGITVSHLRFGKRTIRRPYLITAADFLACHKFAYMDVYDMLQYLKEGGIFLLNSRFDKEHVWDEIPVEQQKRILSKKAQFYVIDAFKIAEKAGMGNRINIVMLAAFFKISGVLKEDVAVEYMKKFIAKTYGKKGQDVVNKNISTIEMALAAVEKVDLKGKKVGGNFHMESAMKNTNDSFIKNVLGAMAAQEGDKLPVSKLPADGTFPTATTQYEKRGIAERVACWDEATCIQCGNCALVCPHACIRMKTMTDEEAAKAPAGFKSAEMKPAKPGQKFVLAISADDCTGCGLCVYTCPTQPKKSLHMELFTPEYKEAESKKWDYFLGLPEVDASTLNLASAKGLSMKRPLFEFSGACAGCGETAYIKTVSQLFGDRAMIANATGCSSIYGGNLPTTPYATNANGQGPVWSNSLFEDAAEFGFGMRLTAEKLAEYAREVAAEAKEKGIAAKEIDALLSNTQTDDAAIEAQRKNVAALKAILKDKKDALSKELLSLADHFIKKSNWIIGGDGWGYDIGFGGVDHVLAQGRNINILCLDTEVYSNTGGQMSKATPFGAVAKFAAAGKDIAKKDLGMIAMSYGYIYVAKVAMGANAAQTIKAIREAESYDGPSLIIAYSHCINHTINMSDGLKLQKQAVECGLWPLYRYDPRRKEQGLNPFQLDSREPNYQLADYMYAEGRFKALKAANPERANMLLEKATAAAKRTWQEYDYLAKRPF</sequence>
<dbReference type="InterPro" id="IPR029061">
    <property type="entry name" value="THDP-binding"/>
</dbReference>
<evidence type="ECO:0000256" key="8">
    <source>
        <dbReference type="ARBA" id="ARBA00023014"/>
    </source>
</evidence>
<dbReference type="eggNOG" id="COG0674">
    <property type="taxonomic scope" value="Bacteria"/>
</dbReference>
<keyword evidence="6 9" id="KW-0560">Oxidoreductase</keyword>
<dbReference type="PANTHER" id="PTHR32154:SF0">
    <property type="entry name" value="PYRUVATE-FLAVODOXIN OXIDOREDUCTASE-RELATED"/>
    <property type="match status" value="1"/>
</dbReference>
<dbReference type="Gene3D" id="3.40.50.970">
    <property type="match status" value="2"/>
</dbReference>
<feature type="binding site" evidence="12">
    <location>
        <position position="769"/>
    </location>
    <ligand>
        <name>[4Fe-4S] cluster</name>
        <dbReference type="ChEBI" id="CHEBI:49883"/>
        <label>2</label>
    </ligand>
</feature>
<proteinExistence type="inferred from homology"/>
<dbReference type="PROSITE" id="PS00198">
    <property type="entry name" value="4FE4S_FER_1"/>
    <property type="match status" value="2"/>
</dbReference>
<dbReference type="Pfam" id="PF01558">
    <property type="entry name" value="POR"/>
    <property type="match status" value="1"/>
</dbReference>
<evidence type="ECO:0000256" key="7">
    <source>
        <dbReference type="ARBA" id="ARBA00023004"/>
    </source>
</evidence>
<feature type="binding site" evidence="12">
    <location>
        <position position="773"/>
    </location>
    <ligand>
        <name>[4Fe-4S] cluster</name>
        <dbReference type="ChEBI" id="CHEBI:49883"/>
        <label>1</label>
    </ligand>
</feature>
<feature type="site" description="Important for catalytic activity" evidence="11">
    <location>
        <position position="47"/>
    </location>
</feature>
<feature type="binding site" evidence="12">
    <location>
        <position position="836"/>
    </location>
    <ligand>
        <name>[4Fe-4S] cluster</name>
        <dbReference type="ChEBI" id="CHEBI:49883"/>
        <label>3</label>
    </ligand>
</feature>
<dbReference type="InterPro" id="IPR033412">
    <property type="entry name" value="PFOR_II"/>
</dbReference>
<dbReference type="CDD" id="cd07034">
    <property type="entry name" value="TPP_PYR_PFOR_IOR-alpha_like"/>
    <property type="match status" value="1"/>
</dbReference>
<evidence type="ECO:0000256" key="4">
    <source>
        <dbReference type="ARBA" id="ARBA00022723"/>
    </source>
</evidence>
<dbReference type="InterPro" id="IPR011766">
    <property type="entry name" value="TPP_enzyme_TPP-bd"/>
</dbReference>
<feature type="binding site" evidence="12">
    <location>
        <position position="763"/>
    </location>
    <ligand>
        <name>[4Fe-4S] cluster</name>
        <dbReference type="ChEBI" id="CHEBI:49883"/>
        <label>2</label>
    </ligand>
</feature>
<evidence type="ECO:0000259" key="13">
    <source>
        <dbReference type="PROSITE" id="PS51379"/>
    </source>
</evidence>
<dbReference type="InterPro" id="IPR050722">
    <property type="entry name" value="Pyruvate:ferred/Flavod_OxRd"/>
</dbReference>
<feature type="binding site" evidence="12">
    <location>
        <position position="766"/>
    </location>
    <ligand>
        <name>[4Fe-4S] cluster</name>
        <dbReference type="ChEBI" id="CHEBI:49883"/>
        <label>2</label>
    </ligand>
</feature>
<dbReference type="Proteomes" id="UP000016412">
    <property type="component" value="Unassembled WGS sequence"/>
</dbReference>
<keyword evidence="14" id="KW-0670">Pyruvate</keyword>
<dbReference type="SUPFAM" id="SSF53323">
    <property type="entry name" value="Pyruvate-ferredoxin oxidoreductase, PFOR, domain III"/>
    <property type="match status" value="1"/>
</dbReference>
<feature type="domain" description="4Fe-4S ferredoxin-type" evidence="13">
    <location>
        <begin position="754"/>
        <end position="784"/>
    </location>
</feature>
<feature type="binding site" evidence="10">
    <location>
        <position position="838"/>
    </location>
    <ligand>
        <name>thiamine diphosphate</name>
        <dbReference type="ChEBI" id="CHEBI:58937"/>
    </ligand>
</feature>
<dbReference type="InterPro" id="IPR019752">
    <property type="entry name" value="Pyrv/ketoisovalerate_OxRed_cat"/>
</dbReference>
<accession>U1GMU7</accession>
<dbReference type="eggNOG" id="COG1014">
    <property type="taxonomic scope" value="Bacteria"/>
</dbReference>
<feature type="binding site" evidence="10">
    <location>
        <begin position="1013"/>
        <end position="1018"/>
    </location>
    <ligand>
        <name>thiamine diphosphate</name>
        <dbReference type="ChEBI" id="CHEBI:58937"/>
    </ligand>
</feature>
<keyword evidence="2 9" id="KW-0813">Transport</keyword>
<dbReference type="FunFam" id="3.40.50.970:FF:000041">
    <property type="entry name" value="Pyruvate:ferredoxin (Flavodoxin) oxidoreductase"/>
    <property type="match status" value="1"/>
</dbReference>
<comment type="similarity">
    <text evidence="1 9">Belongs to the pyruvate:ferredoxin/flavodoxin oxidoreductase family.</text>
</comment>
<dbReference type="PATRIC" id="fig|1125725.3.peg.2698"/>
<dbReference type="GO" id="GO:0005506">
    <property type="term" value="F:iron ion binding"/>
    <property type="evidence" value="ECO:0007669"/>
    <property type="project" value="InterPro"/>
</dbReference>
<feature type="binding site" evidence="12">
    <location>
        <position position="1093"/>
    </location>
    <ligand>
        <name>[4Fe-4S] cluster</name>
        <dbReference type="ChEBI" id="CHEBI:49883"/>
        <label>3</label>
    </ligand>
</feature>
<feature type="site" description="Important for catalytic activity" evidence="11">
    <location>
        <position position="1018"/>
    </location>
</feature>
<dbReference type="FunFam" id="3.40.50.920:FF:000007">
    <property type="entry name" value="Pyruvate:ferredoxin (Flavodoxin) oxidoreductase"/>
    <property type="match status" value="1"/>
</dbReference>
<dbReference type="InterPro" id="IPR017896">
    <property type="entry name" value="4Fe4S_Fe-S-bd"/>
</dbReference>
<reference evidence="14 15" key="1">
    <citation type="submission" date="2013-08" db="EMBL/GenBank/DDBJ databases">
        <authorList>
            <person name="Durkin A.S."/>
            <person name="Haft D.R."/>
            <person name="McCorrison J."/>
            <person name="Torralba M."/>
            <person name="Gillis M."/>
            <person name="Haft D.H."/>
            <person name="Methe B."/>
            <person name="Sutton G."/>
            <person name="Nelson K.E."/>
        </authorList>
    </citation>
    <scope>NUCLEOTIDE SEQUENCE [LARGE SCALE GENOMIC DNA]</scope>
    <source>
        <strain evidence="14 15">VPI DR56BR1116</strain>
    </source>
</reference>
<dbReference type="EMBL" id="AUZJ01000073">
    <property type="protein sequence ID" value="ERF59360.1"/>
    <property type="molecule type" value="Genomic_DNA"/>
</dbReference>
<dbReference type="SUPFAM" id="SSF54862">
    <property type="entry name" value="4Fe-4S ferredoxins"/>
    <property type="match status" value="1"/>
</dbReference>
<gene>
    <name evidence="14" type="primary">nifJ</name>
    <name evidence="14" type="ORF">HMPREF1325_0367</name>
</gene>
<dbReference type="InterPro" id="IPR011895">
    <property type="entry name" value="Pyrv_flavodox_OxRed"/>
</dbReference>
<feature type="binding site" evidence="10">
    <location>
        <position position="47"/>
    </location>
    <ligand>
        <name>pyruvate</name>
        <dbReference type="ChEBI" id="CHEBI:15361"/>
    </ligand>
</feature>
<comment type="cofactor">
    <cofactor evidence="12">
        <name>[4Fe-4S] cluster</name>
        <dbReference type="ChEBI" id="CHEBI:49883"/>
    </cofactor>
    <text evidence="12">Binds 3 [4Fe-4S] clusters per subunit.</text>
</comment>
<dbReference type="STRING" id="1125725.HMPREF1325_0367"/>
<dbReference type="PROSITE" id="PS51379">
    <property type="entry name" value="4FE4S_FER_2"/>
    <property type="match status" value="2"/>
</dbReference>
<dbReference type="FunFam" id="3.40.920.10:FF:000001">
    <property type="entry name" value="Pyruvate:ferredoxin (Flavodoxin) oxidoreductase"/>
    <property type="match status" value="1"/>
</dbReference>
<dbReference type="Pfam" id="PF10371">
    <property type="entry name" value="EKR"/>
    <property type="match status" value="1"/>
</dbReference>
<dbReference type="InterPro" id="IPR002880">
    <property type="entry name" value="Pyrv_Fd/Flavodoxin_OxRdtase_N"/>
</dbReference>
<evidence type="ECO:0000256" key="11">
    <source>
        <dbReference type="PIRSR" id="PIRSR000159-2"/>
    </source>
</evidence>
<feature type="site" description="Important for catalytic activity" evidence="11">
    <location>
        <position position="130"/>
    </location>
</feature>
<feature type="binding site" evidence="12">
    <location>
        <position position="861"/>
    </location>
    <ligand>
        <name>[4Fe-4S] cluster</name>
        <dbReference type="ChEBI" id="CHEBI:49883"/>
        <label>3</label>
    </ligand>
</feature>
<dbReference type="InterPro" id="IPR019456">
    <property type="entry name" value="Pyrv-flavodox_OxRtase_EKR"/>
</dbReference>
<feature type="binding site" evidence="12">
    <location>
        <position position="718"/>
    </location>
    <ligand>
        <name>[4Fe-4S] cluster</name>
        <dbReference type="ChEBI" id="CHEBI:49883"/>
        <label>2</label>
    </ligand>
</feature>
<feature type="domain" description="4Fe-4S ferredoxin-type" evidence="13">
    <location>
        <begin position="698"/>
        <end position="728"/>
    </location>
</feature>
<dbReference type="SUPFAM" id="SSF52518">
    <property type="entry name" value="Thiamin diphosphate-binding fold (THDP-binding)"/>
    <property type="match status" value="2"/>
</dbReference>
<dbReference type="AlphaFoldDB" id="U1GMU7"/>
<feature type="binding site" evidence="10">
    <location>
        <position position="80"/>
    </location>
    <ligand>
        <name>thiamine diphosphate</name>
        <dbReference type="ChEBI" id="CHEBI:58937"/>
    </ligand>
</feature>
<dbReference type="EC" id="1.2.7.1" evidence="14"/>
<dbReference type="PANTHER" id="PTHR32154">
    <property type="entry name" value="PYRUVATE-FLAVODOXIN OXIDOREDUCTASE-RELATED"/>
    <property type="match status" value="1"/>
</dbReference>
<dbReference type="GO" id="GO:0030976">
    <property type="term" value="F:thiamine pyrophosphate binding"/>
    <property type="evidence" value="ECO:0007669"/>
    <property type="project" value="InterPro"/>
</dbReference>
<dbReference type="GO" id="GO:0019164">
    <property type="term" value="F:pyruvate synthase activity"/>
    <property type="evidence" value="ECO:0007669"/>
    <property type="project" value="UniProtKB-EC"/>
</dbReference>
<evidence type="ECO:0000256" key="9">
    <source>
        <dbReference type="PIRNR" id="PIRNR000159"/>
    </source>
</evidence>
<dbReference type="Gene3D" id="4.10.780.10">
    <property type="entry name" value="Pyruvate-flavodoxin oxidoreductase, EKR domain"/>
    <property type="match status" value="1"/>
</dbReference>
<dbReference type="SMART" id="SM00890">
    <property type="entry name" value="EKR"/>
    <property type="match status" value="1"/>
</dbReference>
<dbReference type="GO" id="GO:0022900">
    <property type="term" value="P:electron transport chain"/>
    <property type="evidence" value="ECO:0007669"/>
    <property type="project" value="InterPro"/>
</dbReference>
<dbReference type="Gene3D" id="3.40.920.10">
    <property type="entry name" value="Pyruvate-ferredoxin oxidoreductase, PFOR, domain III"/>
    <property type="match status" value="1"/>
</dbReference>
<feature type="binding site" evidence="12">
    <location>
        <position position="711"/>
    </location>
    <ligand>
        <name>[4Fe-4S] cluster</name>
        <dbReference type="ChEBI" id="CHEBI:49883"/>
        <label>1</label>
    </ligand>
</feature>
<feature type="binding site" evidence="12">
    <location>
        <position position="833"/>
    </location>
    <ligand>
        <name>[4Fe-4S] cluster</name>
        <dbReference type="ChEBI" id="CHEBI:49883"/>
        <label>3</label>
    </ligand>
</feature>
<evidence type="ECO:0000256" key="2">
    <source>
        <dbReference type="ARBA" id="ARBA00022448"/>
    </source>
</evidence>
<dbReference type="InterPro" id="IPR009014">
    <property type="entry name" value="Transketo_C/PFOR_II"/>
</dbReference>
<dbReference type="InterPro" id="IPR017900">
    <property type="entry name" value="4Fe4S_Fe_S_CS"/>
</dbReference>
<evidence type="ECO:0000313" key="15">
    <source>
        <dbReference type="Proteomes" id="UP000016412"/>
    </source>
</evidence>
<dbReference type="PIRSF" id="PIRSF000159">
    <property type="entry name" value="NifJ"/>
    <property type="match status" value="1"/>
</dbReference>
<protein>
    <submittedName>
        <fullName evidence="14">Pyruvate synthase</fullName>
        <ecNumber evidence="14">1.2.7.1</ecNumber>
    </submittedName>
</protein>
<keyword evidence="4 12" id="KW-0479">Metal-binding</keyword>
<dbReference type="eggNOG" id="COG1013">
    <property type="taxonomic scope" value="Bacteria"/>
</dbReference>
<dbReference type="GO" id="GO:0006979">
    <property type="term" value="P:response to oxidative stress"/>
    <property type="evidence" value="ECO:0007669"/>
    <property type="project" value="TreeGrafter"/>
</dbReference>
<dbReference type="CDD" id="cd03377">
    <property type="entry name" value="TPP_PFOR_PNO"/>
    <property type="match status" value="1"/>
</dbReference>
<feature type="binding site" evidence="10">
    <location>
        <position position="861"/>
    </location>
    <ligand>
        <name>thiamine diphosphate</name>
        <dbReference type="ChEBI" id="CHEBI:58937"/>
    </ligand>
</feature>
<name>U1GMU7_TRESO</name>
<dbReference type="Pfam" id="PF01855">
    <property type="entry name" value="POR_N"/>
    <property type="match status" value="1"/>
</dbReference>